<dbReference type="InterPro" id="IPR015168">
    <property type="entry name" value="SsuA/THI5"/>
</dbReference>
<evidence type="ECO:0000256" key="8">
    <source>
        <dbReference type="ARBA" id="ARBA00022977"/>
    </source>
</evidence>
<protein>
    <recommendedName>
        <fullName evidence="10">Thiamine pyrimidine synthase</fullName>
    </recommendedName>
</protein>
<dbReference type="GO" id="GO:0009228">
    <property type="term" value="P:thiamine biosynthetic process"/>
    <property type="evidence" value="ECO:0007669"/>
    <property type="project" value="UniProtKB-KW"/>
</dbReference>
<evidence type="ECO:0000256" key="6">
    <source>
        <dbReference type="ARBA" id="ARBA00022723"/>
    </source>
</evidence>
<evidence type="ECO:0000256" key="2">
    <source>
        <dbReference type="ARBA" id="ARBA00004948"/>
    </source>
</evidence>
<keyword evidence="12" id="KW-0472">Membrane</keyword>
<evidence type="ECO:0000256" key="4">
    <source>
        <dbReference type="ARBA" id="ARBA00011738"/>
    </source>
</evidence>
<dbReference type="InterPro" id="IPR003594">
    <property type="entry name" value="HATPase_dom"/>
</dbReference>
<comment type="subunit">
    <text evidence="4">Homodimer.</text>
</comment>
<gene>
    <name evidence="15" type="ordered locus">Spirs_2311</name>
</gene>
<name>E1R1Q0_SEDSS</name>
<reference evidence="15 16" key="1">
    <citation type="journal article" date="2010" name="Stand. Genomic Sci.">
        <title>Complete genome sequence of Spirochaeta smaragdinae type strain (SEBR 4228).</title>
        <authorList>
            <person name="Mavromatis K."/>
            <person name="Yasawong M."/>
            <person name="Chertkov O."/>
            <person name="Lapidus A."/>
            <person name="Lucas S."/>
            <person name="Nolan M."/>
            <person name="Del Rio T.G."/>
            <person name="Tice H."/>
            <person name="Cheng J.F."/>
            <person name="Pitluck S."/>
            <person name="Liolios K."/>
            <person name="Ivanova N."/>
            <person name="Tapia R."/>
            <person name="Han C."/>
            <person name="Bruce D."/>
            <person name="Goodwin L."/>
            <person name="Pati A."/>
            <person name="Chen A."/>
            <person name="Palaniappan K."/>
            <person name="Land M."/>
            <person name="Hauser L."/>
            <person name="Chang Y.J."/>
            <person name="Jeffries C.D."/>
            <person name="Detter J.C."/>
            <person name="Rohde M."/>
            <person name="Brambilla E."/>
            <person name="Spring S."/>
            <person name="Goker M."/>
            <person name="Sikorski J."/>
            <person name="Woyke T."/>
            <person name="Bristow J."/>
            <person name="Eisen J.A."/>
            <person name="Markowitz V."/>
            <person name="Hugenholtz P."/>
            <person name="Klenk H.P."/>
            <person name="Kyrpides N.C."/>
        </authorList>
    </citation>
    <scope>NUCLEOTIDE SEQUENCE [LARGE SCALE GENOMIC DNA]</scope>
    <source>
        <strain evidence="16">DSM 11293 / JCM 15392 / SEBR 4228</strain>
    </source>
</reference>
<dbReference type="eggNOG" id="COG0715">
    <property type="taxonomic scope" value="Bacteria"/>
</dbReference>
<organism evidence="15 16">
    <name type="scientific">Sediminispirochaeta smaragdinae (strain DSM 11293 / JCM 15392 / SEBR 4228)</name>
    <name type="common">Spirochaeta smaragdinae</name>
    <dbReference type="NCBI Taxonomy" id="573413"/>
    <lineage>
        <taxon>Bacteria</taxon>
        <taxon>Pseudomonadati</taxon>
        <taxon>Spirochaetota</taxon>
        <taxon>Spirochaetia</taxon>
        <taxon>Spirochaetales</taxon>
        <taxon>Spirochaetaceae</taxon>
        <taxon>Sediminispirochaeta</taxon>
    </lineage>
</organism>
<keyword evidence="8" id="KW-0784">Thiamine biosynthesis</keyword>
<dbReference type="STRING" id="573413.Spirs_2311"/>
<evidence type="ECO:0000256" key="10">
    <source>
        <dbReference type="ARBA" id="ARBA00033171"/>
    </source>
</evidence>
<keyword evidence="7" id="KW-0663">Pyridoxal phosphate</keyword>
<keyword evidence="9" id="KW-0408">Iron</keyword>
<feature type="domain" description="Histidine kinase" evidence="14">
    <location>
        <begin position="469"/>
        <end position="558"/>
    </location>
</feature>
<feature type="chain" id="PRO_5003150543" description="Thiamine pyrimidine synthase" evidence="13">
    <location>
        <begin position="29"/>
        <end position="568"/>
    </location>
</feature>
<keyword evidence="16" id="KW-1185">Reference proteome</keyword>
<keyword evidence="13" id="KW-0732">Signal</keyword>
<dbReference type="AlphaFoldDB" id="E1R1Q0"/>
<proteinExistence type="inferred from homology"/>
<keyword evidence="12" id="KW-0812">Transmembrane</keyword>
<dbReference type="Proteomes" id="UP000002318">
    <property type="component" value="Chromosome"/>
</dbReference>
<dbReference type="PANTHER" id="PTHR31528:SF1">
    <property type="entry name" value="4-AMINO-5-HYDROXYMETHYL-2-METHYLPYRIMIDINE PHOSPHATE SYNTHASE THI11-RELATED"/>
    <property type="match status" value="1"/>
</dbReference>
<evidence type="ECO:0000256" key="12">
    <source>
        <dbReference type="SAM" id="Phobius"/>
    </source>
</evidence>
<dbReference type="KEGG" id="ssm:Spirs_2311"/>
<comment type="function">
    <text evidence="1">Responsible for the formation of the pyrimidine heterocycle in the thiamine biosynthesis pathway. Catalyzes the formation of hydroxymethylpyrimidine phosphate (HMP-P) from histidine and pyridoxal phosphate (PLP). The protein uses PLP and the active site histidine to form HMP-P, generating an inactive enzyme. The enzyme can only undergo a single turnover, which suggests it is a suicide enzyme.</text>
</comment>
<dbReference type="OrthoDB" id="9815602at2"/>
<feature type="signal peptide" evidence="13">
    <location>
        <begin position="1"/>
        <end position="28"/>
    </location>
</feature>
<evidence type="ECO:0000256" key="5">
    <source>
        <dbReference type="ARBA" id="ARBA00022679"/>
    </source>
</evidence>
<evidence type="ECO:0000256" key="1">
    <source>
        <dbReference type="ARBA" id="ARBA00003469"/>
    </source>
</evidence>
<dbReference type="eggNOG" id="COG3920">
    <property type="taxonomic scope" value="Bacteria"/>
</dbReference>
<dbReference type="Gene3D" id="3.30.565.10">
    <property type="entry name" value="Histidine kinase-like ATPase, C-terminal domain"/>
    <property type="match status" value="1"/>
</dbReference>
<evidence type="ECO:0000256" key="3">
    <source>
        <dbReference type="ARBA" id="ARBA00009406"/>
    </source>
</evidence>
<evidence type="ECO:0000256" key="7">
    <source>
        <dbReference type="ARBA" id="ARBA00022898"/>
    </source>
</evidence>
<keyword evidence="5" id="KW-0808">Transferase</keyword>
<comment type="similarity">
    <text evidence="3">Belongs to the NMT1/THI5 family.</text>
</comment>
<dbReference type="SUPFAM" id="SSF55874">
    <property type="entry name" value="ATPase domain of HSP90 chaperone/DNA topoisomerase II/histidine kinase"/>
    <property type="match status" value="1"/>
</dbReference>
<dbReference type="InterPro" id="IPR005467">
    <property type="entry name" value="His_kinase_dom"/>
</dbReference>
<dbReference type="Pfam" id="PF02518">
    <property type="entry name" value="HATPase_c"/>
    <property type="match status" value="1"/>
</dbReference>
<dbReference type="Pfam" id="PF09084">
    <property type="entry name" value="NMT1"/>
    <property type="match status" value="1"/>
</dbReference>
<evidence type="ECO:0000256" key="11">
    <source>
        <dbReference type="ARBA" id="ARBA00048179"/>
    </source>
</evidence>
<evidence type="ECO:0000256" key="9">
    <source>
        <dbReference type="ARBA" id="ARBA00023004"/>
    </source>
</evidence>
<dbReference type="EMBL" id="CP002116">
    <property type="protein sequence ID" value="ADK81426.1"/>
    <property type="molecule type" value="Genomic_DNA"/>
</dbReference>
<keyword evidence="6" id="KW-0479">Metal-binding</keyword>
<dbReference type="PROSITE" id="PS50109">
    <property type="entry name" value="HIS_KIN"/>
    <property type="match status" value="1"/>
</dbReference>
<comment type="catalytic activity">
    <reaction evidence="11">
        <text>N(6)-(pyridoxal phosphate)-L-lysyl-[4-amino-5-hydroxymethyl-2-methylpyrimidine phosphate synthase] + L-histidyl-[4-amino-5-hydroxymethyl-2-methylpyrimidine phosphate synthase] + 2 Fe(3+) + 4 H2O = L-lysyl-[4-amino-5-hydroxymethyl-2-methylpyrimidine phosphate synthase] + (2S)-2-amino-5-hydroxy-4-oxopentanoyl-[4-amino-5-hydroxymethyl-2-methylpyrimidine phosphate synthase] + 4-amino-2-methyl-5-(phosphooxymethyl)pyrimidine + 3-oxopropanoate + 2 Fe(2+) + 2 H(+)</text>
        <dbReference type="Rhea" id="RHEA:65756"/>
        <dbReference type="Rhea" id="RHEA-COMP:16892"/>
        <dbReference type="Rhea" id="RHEA-COMP:16893"/>
        <dbReference type="Rhea" id="RHEA-COMP:16894"/>
        <dbReference type="Rhea" id="RHEA-COMP:16895"/>
        <dbReference type="ChEBI" id="CHEBI:15377"/>
        <dbReference type="ChEBI" id="CHEBI:15378"/>
        <dbReference type="ChEBI" id="CHEBI:29033"/>
        <dbReference type="ChEBI" id="CHEBI:29034"/>
        <dbReference type="ChEBI" id="CHEBI:29969"/>
        <dbReference type="ChEBI" id="CHEBI:29979"/>
        <dbReference type="ChEBI" id="CHEBI:33190"/>
        <dbReference type="ChEBI" id="CHEBI:58354"/>
        <dbReference type="ChEBI" id="CHEBI:143915"/>
        <dbReference type="ChEBI" id="CHEBI:157692"/>
    </reaction>
    <physiologicalReaction direction="left-to-right" evidence="11">
        <dbReference type="Rhea" id="RHEA:65757"/>
    </physiologicalReaction>
</comment>
<keyword evidence="12" id="KW-1133">Transmembrane helix</keyword>
<dbReference type="GO" id="GO:0046872">
    <property type="term" value="F:metal ion binding"/>
    <property type="evidence" value="ECO:0007669"/>
    <property type="project" value="UniProtKB-KW"/>
</dbReference>
<sequence length="568" mass="64807">MMLPNIHIKRNKFLLLCCLLLPVITASGDELRKVRVQLKWTHQFQFAGFYAAIDQCYYAKRGLKVELREGNPEIRPTNEVVSRRADFGINTTDLIVHRALGKPIVILAPIFQHSSQVVAVSGKSDIYEPCNLEGKSLMLSGDGEASILAMFRSQEITDIRIVPHSWDIMDLVNGKVDAMSVYLTGEVYTLRRLKLPFRILRPENYGIDFYGDVLFTSEALATEDADLVNRFLTATLEGWQYALKNKEAMMDLIIEKYGYHDSLERLRYESDMISTLMGEGIVRPGHSSTSRWQHIIDTYDSLGMLSRPVDIKQILFQRSPKLSHTQRTAIFLLLTALLALFLFFVLSRFFTATLWREMEHKVGRQNELDTFIKFCLLTNTELPQTVHRRVIDNLQIIDNIIPVAESVTQKNSHHENRKNIEHIDLCSYLHDLVSLTDRNFNEEESRTIVNVPRFPVIVPIELAVPIGLITVELHTNALKHTSAKEGKIRITLKQEENEICTLSVGDRGAGMDEKLFHHKRTKTTGLPLIQLLTKQIGGSLEVSSRNGTSITLRFPLRKQKEKTIGIRS</sequence>
<evidence type="ECO:0000313" key="16">
    <source>
        <dbReference type="Proteomes" id="UP000002318"/>
    </source>
</evidence>
<dbReference type="InterPro" id="IPR036890">
    <property type="entry name" value="HATPase_C_sf"/>
</dbReference>
<feature type="transmembrane region" description="Helical" evidence="12">
    <location>
        <begin position="329"/>
        <end position="351"/>
    </location>
</feature>
<evidence type="ECO:0000259" key="14">
    <source>
        <dbReference type="PROSITE" id="PS50109"/>
    </source>
</evidence>
<dbReference type="Gene3D" id="3.40.190.10">
    <property type="entry name" value="Periplasmic binding protein-like II"/>
    <property type="match status" value="2"/>
</dbReference>
<accession>E1R1Q0</accession>
<comment type="pathway">
    <text evidence="2">Cofactor biosynthesis; thiamine diphosphate biosynthesis.</text>
</comment>
<dbReference type="SMART" id="SM00387">
    <property type="entry name" value="HATPase_c"/>
    <property type="match status" value="1"/>
</dbReference>
<evidence type="ECO:0000256" key="13">
    <source>
        <dbReference type="SAM" id="SignalP"/>
    </source>
</evidence>
<dbReference type="HOGENOM" id="CLU_000445_86_3_12"/>
<dbReference type="SUPFAM" id="SSF53850">
    <property type="entry name" value="Periplasmic binding protein-like II"/>
    <property type="match status" value="1"/>
</dbReference>
<keyword evidence="15" id="KW-0418">Kinase</keyword>
<dbReference type="InterPro" id="IPR027939">
    <property type="entry name" value="NMT1/THI5"/>
</dbReference>
<dbReference type="PANTHER" id="PTHR31528">
    <property type="entry name" value="4-AMINO-5-HYDROXYMETHYL-2-METHYLPYRIMIDINE PHOSPHATE SYNTHASE THI11-RELATED"/>
    <property type="match status" value="1"/>
</dbReference>
<evidence type="ECO:0000313" key="15">
    <source>
        <dbReference type="EMBL" id="ADK81426.1"/>
    </source>
</evidence>
<dbReference type="GO" id="GO:0016301">
    <property type="term" value="F:kinase activity"/>
    <property type="evidence" value="ECO:0007669"/>
    <property type="project" value="UniProtKB-KW"/>
</dbReference>